<dbReference type="Proteomes" id="UP000220006">
    <property type="component" value="Unassembled WGS sequence"/>
</dbReference>
<dbReference type="InterPro" id="IPR007344">
    <property type="entry name" value="GrpB/CoaE"/>
</dbReference>
<dbReference type="Gene3D" id="3.30.460.10">
    <property type="entry name" value="Beta Polymerase, domain 2"/>
    <property type="match status" value="1"/>
</dbReference>
<name>A0A2A7HZJ8_BACCE</name>
<protein>
    <recommendedName>
        <fullName evidence="3">GrpB family protein</fullName>
    </recommendedName>
</protein>
<reference evidence="1 2" key="1">
    <citation type="submission" date="2017-09" db="EMBL/GenBank/DDBJ databases">
        <title>Large-scale bioinformatics analysis of Bacillus genomes uncovers conserved roles of natural products in bacterial physiology.</title>
        <authorList>
            <consortium name="Agbiome Team Llc"/>
            <person name="Bleich R.M."/>
            <person name="Grubbs K.J."/>
            <person name="Santa Maria K.C."/>
            <person name="Allen S.E."/>
            <person name="Farag S."/>
            <person name="Shank E.A."/>
            <person name="Bowers A."/>
        </authorList>
    </citation>
    <scope>NUCLEOTIDE SEQUENCE [LARGE SCALE GENOMIC DNA]</scope>
    <source>
        <strain evidence="1 2">AFS096845</strain>
    </source>
</reference>
<comment type="caution">
    <text evidence="1">The sequence shown here is derived from an EMBL/GenBank/DDBJ whole genome shotgun (WGS) entry which is preliminary data.</text>
</comment>
<evidence type="ECO:0000313" key="1">
    <source>
        <dbReference type="EMBL" id="PEC22035.1"/>
    </source>
</evidence>
<sequence>MDQQIVIKPYQKEWQEEYLKEKDKFCSLLGEEMIAIEHIGSTSIEGLGAKPLIDMMIGVTDLQITEKWIKPLSKIGYEYVPKETSNWRFFRKGEWRAGTHHLHVYIYNSDEWRNNLLFRDFLKKHEWARKEYGELKEMLATTYPFDRVSYTNAKAPFIQKMIMLAKKNNQYKV</sequence>
<dbReference type="PANTHER" id="PTHR34822:SF1">
    <property type="entry name" value="GRPB FAMILY PROTEIN"/>
    <property type="match status" value="1"/>
</dbReference>
<dbReference type="EMBL" id="NVLK01000021">
    <property type="protein sequence ID" value="PEC22035.1"/>
    <property type="molecule type" value="Genomic_DNA"/>
</dbReference>
<evidence type="ECO:0000313" key="2">
    <source>
        <dbReference type="Proteomes" id="UP000220006"/>
    </source>
</evidence>
<dbReference type="InterPro" id="IPR043519">
    <property type="entry name" value="NT_sf"/>
</dbReference>
<dbReference type="PANTHER" id="PTHR34822">
    <property type="entry name" value="GRPB DOMAIN PROTEIN (AFU_ORTHOLOGUE AFUA_1G01530)"/>
    <property type="match status" value="1"/>
</dbReference>
<proteinExistence type="predicted"/>
<dbReference type="AlphaFoldDB" id="A0A2A7HZJ8"/>
<dbReference type="Pfam" id="PF04229">
    <property type="entry name" value="GrpB"/>
    <property type="match status" value="1"/>
</dbReference>
<accession>A0A2A7HZJ8</accession>
<gene>
    <name evidence="1" type="ORF">COM96_09480</name>
</gene>
<evidence type="ECO:0008006" key="3">
    <source>
        <dbReference type="Google" id="ProtNLM"/>
    </source>
</evidence>
<dbReference type="RefSeq" id="WP_097903583.1">
    <property type="nucleotide sequence ID" value="NZ_NVLK01000021.1"/>
</dbReference>
<dbReference type="SUPFAM" id="SSF81301">
    <property type="entry name" value="Nucleotidyltransferase"/>
    <property type="match status" value="1"/>
</dbReference>
<organism evidence="1 2">
    <name type="scientific">Bacillus cereus</name>
    <dbReference type="NCBI Taxonomy" id="1396"/>
    <lineage>
        <taxon>Bacteria</taxon>
        <taxon>Bacillati</taxon>
        <taxon>Bacillota</taxon>
        <taxon>Bacilli</taxon>
        <taxon>Bacillales</taxon>
        <taxon>Bacillaceae</taxon>
        <taxon>Bacillus</taxon>
        <taxon>Bacillus cereus group</taxon>
    </lineage>
</organism>